<name>A0A7T1TDH2_9ACTN</name>
<dbReference type="InterPro" id="IPR011701">
    <property type="entry name" value="MFS"/>
</dbReference>
<protein>
    <submittedName>
        <fullName evidence="9">MFS transporter</fullName>
    </submittedName>
</protein>
<keyword evidence="10" id="KW-1185">Reference proteome</keyword>
<feature type="transmembrane region" description="Helical" evidence="7">
    <location>
        <begin position="260"/>
        <end position="281"/>
    </location>
</feature>
<dbReference type="GO" id="GO:0005886">
    <property type="term" value="C:plasma membrane"/>
    <property type="evidence" value="ECO:0007669"/>
    <property type="project" value="UniProtKB-SubCell"/>
</dbReference>
<dbReference type="KEGG" id="sbat:G4Z16_22905"/>
<evidence type="ECO:0000256" key="7">
    <source>
        <dbReference type="SAM" id="Phobius"/>
    </source>
</evidence>
<dbReference type="PANTHER" id="PTHR43791">
    <property type="entry name" value="PERMEASE-RELATED"/>
    <property type="match status" value="1"/>
</dbReference>
<evidence type="ECO:0000313" key="9">
    <source>
        <dbReference type="EMBL" id="QPP10925.1"/>
    </source>
</evidence>
<dbReference type="SUPFAM" id="SSF103473">
    <property type="entry name" value="MFS general substrate transporter"/>
    <property type="match status" value="1"/>
</dbReference>
<dbReference type="EMBL" id="CP048882">
    <property type="protein sequence ID" value="QPP10925.1"/>
    <property type="molecule type" value="Genomic_DNA"/>
</dbReference>
<feature type="transmembrane region" description="Helical" evidence="7">
    <location>
        <begin position="388"/>
        <end position="406"/>
    </location>
</feature>
<keyword evidence="4 7" id="KW-1133">Transmembrane helix</keyword>
<sequence>MRRLVPFLLLMYVLAFLDRVNIGFAQESFQADTGLGDAAYAFGAGIFFLGYVLLEVPSNLLLRRFGARRWMARIMISWGLVSAALMFAHTAPVFYGLRFLLGVAEAGFFPGVIYYLTLWVPAAHRARVMALFYFGAPLAFIFGSPLSGLLLEMDGISELHGWQWLFLVQGLATVAVGLIALRVLPDSPGSARWLTPTEKAALTTAVAAEDGEKEESSVLRALRSGRVLYLSLIYFVIQVSVYGVTFFLPTQVGELLGTTVGFEVSLVTAIPWVCAIVGSVVAGRVSDRTGRRLPVAACCLIAGAAGISGSVLAGSPALALVALCVAAAGFIAVQPVFWTQPTAFLTGAAAAGGIALVNSLGSIGGFVAPNVKTWADGVAGSPSAGLQVIAGFTLFGAVLIAGLGAWQRRTPQPGANRTGEGLVGTEKESRIR</sequence>
<dbReference type="AlphaFoldDB" id="A0A7T1TDH2"/>
<accession>A0A7T1TDH2</accession>
<keyword evidence="2" id="KW-0813">Transport</keyword>
<dbReference type="CDD" id="cd17319">
    <property type="entry name" value="MFS_ExuT_GudP_like"/>
    <property type="match status" value="1"/>
</dbReference>
<dbReference type="PROSITE" id="PS50850">
    <property type="entry name" value="MFS"/>
    <property type="match status" value="1"/>
</dbReference>
<feature type="transmembrane region" description="Helical" evidence="7">
    <location>
        <begin position="318"/>
        <end position="337"/>
    </location>
</feature>
<dbReference type="PANTHER" id="PTHR43791:SF30">
    <property type="entry name" value="INNER MEMBRANE TRANSPORT PROTEIN RHMT"/>
    <property type="match status" value="1"/>
</dbReference>
<comment type="subcellular location">
    <subcellularLocation>
        <location evidence="1">Cell membrane</location>
        <topology evidence="1">Multi-pass membrane protein</topology>
    </subcellularLocation>
</comment>
<evidence type="ECO:0000256" key="3">
    <source>
        <dbReference type="ARBA" id="ARBA00022692"/>
    </source>
</evidence>
<dbReference type="InterPro" id="IPR020846">
    <property type="entry name" value="MFS_dom"/>
</dbReference>
<evidence type="ECO:0000256" key="1">
    <source>
        <dbReference type="ARBA" id="ARBA00004651"/>
    </source>
</evidence>
<evidence type="ECO:0000256" key="6">
    <source>
        <dbReference type="SAM" id="MobiDB-lite"/>
    </source>
</evidence>
<keyword evidence="5 7" id="KW-0472">Membrane</keyword>
<dbReference type="Pfam" id="PF07690">
    <property type="entry name" value="MFS_1"/>
    <property type="match status" value="1"/>
</dbReference>
<gene>
    <name evidence="9" type="ORF">G4Z16_22905</name>
</gene>
<feature type="transmembrane region" description="Helical" evidence="7">
    <location>
        <begin position="344"/>
        <end position="368"/>
    </location>
</feature>
<feature type="transmembrane region" description="Helical" evidence="7">
    <location>
        <begin position="99"/>
        <end position="118"/>
    </location>
</feature>
<feature type="transmembrane region" description="Helical" evidence="7">
    <location>
        <begin position="293"/>
        <end position="312"/>
    </location>
</feature>
<evidence type="ECO:0000256" key="5">
    <source>
        <dbReference type="ARBA" id="ARBA00023136"/>
    </source>
</evidence>
<feature type="transmembrane region" description="Helical" evidence="7">
    <location>
        <begin position="162"/>
        <end position="184"/>
    </location>
</feature>
<dbReference type="FunFam" id="1.20.1250.20:FF:000018">
    <property type="entry name" value="MFS transporter permease"/>
    <property type="match status" value="1"/>
</dbReference>
<feature type="domain" description="Major facilitator superfamily (MFS) profile" evidence="8">
    <location>
        <begin position="4"/>
        <end position="408"/>
    </location>
</feature>
<feature type="transmembrane region" description="Helical" evidence="7">
    <location>
        <begin position="227"/>
        <end position="248"/>
    </location>
</feature>
<dbReference type="InterPro" id="IPR036259">
    <property type="entry name" value="MFS_trans_sf"/>
</dbReference>
<reference evidence="10" key="1">
    <citation type="submission" date="2020-02" db="EMBL/GenBank/DDBJ databases">
        <title>Streptomyces sp. ASO4wet.</title>
        <authorList>
            <person name="Risdian C."/>
            <person name="Landwehr W."/>
            <person name="Schupp P."/>
            <person name="Wink J."/>
        </authorList>
    </citation>
    <scope>NUCLEOTIDE SEQUENCE [LARGE SCALE GENOMIC DNA]</scope>
    <source>
        <strain evidence="10">ASO4wet</strain>
    </source>
</reference>
<evidence type="ECO:0000313" key="10">
    <source>
        <dbReference type="Proteomes" id="UP000595046"/>
    </source>
</evidence>
<feature type="transmembrane region" description="Helical" evidence="7">
    <location>
        <begin position="41"/>
        <end position="62"/>
    </location>
</feature>
<dbReference type="GO" id="GO:0022857">
    <property type="term" value="F:transmembrane transporter activity"/>
    <property type="evidence" value="ECO:0007669"/>
    <property type="project" value="InterPro"/>
</dbReference>
<feature type="region of interest" description="Disordered" evidence="6">
    <location>
        <begin position="410"/>
        <end position="432"/>
    </location>
</feature>
<evidence type="ECO:0000256" key="2">
    <source>
        <dbReference type="ARBA" id="ARBA00022448"/>
    </source>
</evidence>
<dbReference type="Gene3D" id="1.20.1250.20">
    <property type="entry name" value="MFS general substrate transporter like domains"/>
    <property type="match status" value="2"/>
</dbReference>
<dbReference type="Proteomes" id="UP000595046">
    <property type="component" value="Chromosome"/>
</dbReference>
<evidence type="ECO:0000259" key="8">
    <source>
        <dbReference type="PROSITE" id="PS50850"/>
    </source>
</evidence>
<organism evidence="9 10">
    <name type="scientific">Streptomyces bathyalis</name>
    <dbReference type="NCBI Taxonomy" id="2710756"/>
    <lineage>
        <taxon>Bacteria</taxon>
        <taxon>Bacillati</taxon>
        <taxon>Actinomycetota</taxon>
        <taxon>Actinomycetes</taxon>
        <taxon>Kitasatosporales</taxon>
        <taxon>Streptomycetaceae</taxon>
        <taxon>Streptomyces</taxon>
    </lineage>
</organism>
<proteinExistence type="predicted"/>
<feature type="transmembrane region" description="Helical" evidence="7">
    <location>
        <begin position="74"/>
        <end position="93"/>
    </location>
</feature>
<evidence type="ECO:0000256" key="4">
    <source>
        <dbReference type="ARBA" id="ARBA00022989"/>
    </source>
</evidence>
<keyword evidence="3 7" id="KW-0812">Transmembrane</keyword>
<feature type="transmembrane region" description="Helical" evidence="7">
    <location>
        <begin position="130"/>
        <end position="150"/>
    </location>
</feature>